<feature type="compositionally biased region" description="Polar residues" evidence="1">
    <location>
        <begin position="314"/>
        <end position="323"/>
    </location>
</feature>
<dbReference type="GO" id="GO:0005829">
    <property type="term" value="C:cytosol"/>
    <property type="evidence" value="ECO:0007669"/>
    <property type="project" value="TreeGrafter"/>
</dbReference>
<dbReference type="OrthoDB" id="2333384at2759"/>
<dbReference type="AlphaFoldDB" id="A0A6C1E295"/>
<name>A0A6C1E295_SACPS</name>
<accession>A0A6C1E295</accession>
<feature type="region of interest" description="Disordered" evidence="1">
    <location>
        <begin position="71"/>
        <end position="183"/>
    </location>
</feature>
<organism evidence="3 4">
    <name type="scientific">Saccharomyces pastorianus</name>
    <name type="common">Lager yeast</name>
    <name type="synonym">Saccharomyces cerevisiae x Saccharomyces eubayanus</name>
    <dbReference type="NCBI Taxonomy" id="27292"/>
    <lineage>
        <taxon>Eukaryota</taxon>
        <taxon>Fungi</taxon>
        <taxon>Dikarya</taxon>
        <taxon>Ascomycota</taxon>
        <taxon>Saccharomycotina</taxon>
        <taxon>Saccharomycetes</taxon>
        <taxon>Saccharomycetales</taxon>
        <taxon>Saccharomycetaceae</taxon>
        <taxon>Saccharomyces</taxon>
    </lineage>
</organism>
<evidence type="ECO:0000259" key="2">
    <source>
        <dbReference type="SMART" id="SM01017"/>
    </source>
</evidence>
<dbReference type="Pfam" id="PF02752">
    <property type="entry name" value="Arrestin_C"/>
    <property type="match status" value="1"/>
</dbReference>
<dbReference type="InterPro" id="IPR011022">
    <property type="entry name" value="Arrestin_C-like"/>
</dbReference>
<feature type="compositionally biased region" description="Polar residues" evidence="1">
    <location>
        <begin position="71"/>
        <end position="102"/>
    </location>
</feature>
<feature type="compositionally biased region" description="Low complexity" evidence="1">
    <location>
        <begin position="1100"/>
        <end position="1109"/>
    </location>
</feature>
<feature type="region of interest" description="Disordered" evidence="1">
    <location>
        <begin position="1091"/>
        <end position="1111"/>
    </location>
</feature>
<dbReference type="InterPro" id="IPR050357">
    <property type="entry name" value="Arrestin_domain-protein"/>
</dbReference>
<feature type="compositionally biased region" description="Low complexity" evidence="1">
    <location>
        <begin position="172"/>
        <end position="183"/>
    </location>
</feature>
<dbReference type="Proteomes" id="UP000501346">
    <property type="component" value="Chromosome SeII-SeIV"/>
</dbReference>
<feature type="compositionally biased region" description="Low complexity" evidence="1">
    <location>
        <begin position="510"/>
        <end position="527"/>
    </location>
</feature>
<keyword evidence="4" id="KW-1185">Reference proteome</keyword>
<feature type="region of interest" description="Disordered" evidence="1">
    <location>
        <begin position="493"/>
        <end position="527"/>
    </location>
</feature>
<evidence type="ECO:0000313" key="4">
    <source>
        <dbReference type="Proteomes" id="UP000501346"/>
    </source>
</evidence>
<feature type="compositionally biased region" description="Polar residues" evidence="1">
    <location>
        <begin position="111"/>
        <end position="132"/>
    </location>
</feature>
<dbReference type="GO" id="GO:0031625">
    <property type="term" value="F:ubiquitin protein ligase binding"/>
    <property type="evidence" value="ECO:0007669"/>
    <property type="project" value="TreeGrafter"/>
</dbReference>
<evidence type="ECO:0000256" key="1">
    <source>
        <dbReference type="SAM" id="MobiDB-lite"/>
    </source>
</evidence>
<feature type="compositionally biased region" description="Polar residues" evidence="1">
    <location>
        <begin position="269"/>
        <end position="283"/>
    </location>
</feature>
<feature type="region of interest" description="Disordered" evidence="1">
    <location>
        <begin position="261"/>
        <end position="323"/>
    </location>
</feature>
<dbReference type="GO" id="GO:0070086">
    <property type="term" value="P:ubiquitin-dependent endocytosis"/>
    <property type="evidence" value="ECO:0007669"/>
    <property type="project" value="TreeGrafter"/>
</dbReference>
<proteinExistence type="predicted"/>
<gene>
    <name evidence="3" type="primary">ECM21_2</name>
    <name evidence="3" type="ORF">GRS66_005697</name>
</gene>
<feature type="region of interest" description="Disordered" evidence="1">
    <location>
        <begin position="967"/>
        <end position="995"/>
    </location>
</feature>
<dbReference type="EMBL" id="CP048999">
    <property type="protein sequence ID" value="QID83245.1"/>
    <property type="molecule type" value="Genomic_DNA"/>
</dbReference>
<evidence type="ECO:0000313" key="3">
    <source>
        <dbReference type="EMBL" id="QID83245.1"/>
    </source>
</evidence>
<dbReference type="SMART" id="SM01017">
    <property type="entry name" value="Arrestin_C"/>
    <property type="match status" value="1"/>
</dbReference>
<feature type="compositionally biased region" description="Basic and acidic residues" evidence="1">
    <location>
        <begin position="302"/>
        <end position="313"/>
    </location>
</feature>
<dbReference type="PANTHER" id="PTHR11188">
    <property type="entry name" value="ARRESTIN DOMAIN CONTAINING PROTEIN"/>
    <property type="match status" value="1"/>
</dbReference>
<feature type="compositionally biased region" description="Low complexity" evidence="1">
    <location>
        <begin position="284"/>
        <end position="299"/>
    </location>
</feature>
<feature type="region of interest" description="Disordered" evidence="1">
    <location>
        <begin position="1"/>
        <end position="49"/>
    </location>
</feature>
<feature type="compositionally biased region" description="Polar residues" evidence="1">
    <location>
        <begin position="1"/>
        <end position="42"/>
    </location>
</feature>
<dbReference type="GO" id="GO:0030674">
    <property type="term" value="F:protein-macromolecule adaptor activity"/>
    <property type="evidence" value="ECO:0007669"/>
    <property type="project" value="TreeGrafter"/>
</dbReference>
<feature type="domain" description="Arrestin C-terminal-like" evidence="2">
    <location>
        <begin position="594"/>
        <end position="887"/>
    </location>
</feature>
<sequence>MPFISSRSVAKNSSHSLSETDLNHSKGQLSQASPTEKSGSMQQRRRSSTIKHALSSFLGGAAANATSNSILPKSVKNGTTNFNIRSSHTDAQLSGKKQNKQLPQEARRHSTTAVTGPNNDNGTTSPRSSTSDTNRRSLGRSSVDQDPRTAGVRYSQIEEDSEVLDSDDDHNSSAVVSSDLSSASYTRLTSSKKKFNKQFLSEYLTARGLLSPKAVLSNDDLKISISTSGESVFLPTISTNDDEYLTRLNGLNDGADDAEADFFLDGQDQPDSNGSVPTNNDLPATTAAQVAGSGAANANRDTLLRENTSEERPNLTSDSTSRSVEIDSSMVSYSIAVIISVKKQTRFADIQLELCSRVKVFWNTGVPPTKTFNEEFYNAASMKWNLNSENFNLFVPLSISPDDQMIENNTNDRQMRLFKNKPVQERTYLDKTKTKQDLLGTIDTKKNYLYQPGDYVFLVPVVFSNHVPETIYLPSARVGYRLRLATKVVNKKGFYNQDPNPPQLAASPDSSSSLSSTSSSLKLTETESAQAHKKIGNALFHKVKNHLHMSSHQLKSEGAGEEDVFAEYPFKIIRTPPPVAVSTANKPIYINRVWTDSLSYEISFAQKYVSLDSDVPIKIKLAPICKNVYVKRIHVSVTEKVTFVSKGYEYEYDQTDPVAKDPYNPYYLDFASKRRKERSLSLFEIRTKEKGGRALREEIVENAFNDNLLSYSPIDDDGDTKGNQRERIGITEPIIIETNLKFPKYEDLDKRTAKIIPPYGIDAYASIPNLEHAPTNGPSHRRPSVIGFLSGHKNSKTHDENAKTVYDSKFHETRIKTNSGLPVKSHTRLNKPKRGLYLDSLHFSNIYCRHKLEIMLRISKPDPENPSKLRHYEVLIDTPIFLVSELCNSGNMELPTYDMATMDGQNNHTPASVNNDFFGNTCPPPPTFEEAISVPASPIVSPMGSPNIMASYDPDLLSIQQLNLSRTTSISGPSGSNDESSLMNTNRNSISNGNAMNGNITNSAFASNNSGQGVARARATSVNDRSRFNNLDRLLSTPSPINVSNVSSPVNGSSQGYGDATIRNSNSFSEEKADSSNAFFKKGYTLSSVKDDEEKDGIVSSSSAESLISRGNELLNEPPRYEEIVPLMSDEE</sequence>
<dbReference type="PANTHER" id="PTHR11188:SF168">
    <property type="entry name" value="PROTEIN ECM21-RELATED"/>
    <property type="match status" value="1"/>
</dbReference>
<feature type="compositionally biased region" description="Acidic residues" evidence="1">
    <location>
        <begin position="157"/>
        <end position="168"/>
    </location>
</feature>
<protein>
    <submittedName>
        <fullName evidence="3">Plasma membrane proteins endocytosis</fullName>
    </submittedName>
</protein>
<reference evidence="3 4" key="1">
    <citation type="journal article" date="2019" name="BMC Genomics">
        <title>Chromosome level assembly and comparative genome analysis confirm lager-brewing yeasts originated from a single hybridization.</title>
        <authorList>
            <person name="Salazar A.N."/>
            <person name="Gorter de Vries A.R."/>
            <person name="van den Broek M."/>
            <person name="Brouwers N."/>
            <person name="de la Torre Cortes P."/>
            <person name="Kuijpers N.G.A."/>
            <person name="Daran J.G."/>
            <person name="Abeel T."/>
        </authorList>
    </citation>
    <scope>NUCLEOTIDE SEQUENCE [LARGE SCALE GENOMIC DNA]</scope>
    <source>
        <strain evidence="3 4">CBS 1483</strain>
    </source>
</reference>